<comment type="caution">
    <text evidence="4">The sequence shown here is derived from an EMBL/GenBank/DDBJ whole genome shotgun (WGS) entry which is preliminary data.</text>
</comment>
<feature type="domain" description="Pirin N-terminal" evidence="3">
    <location>
        <begin position="17"/>
        <end position="117"/>
    </location>
</feature>
<dbReference type="Gene3D" id="2.60.120.10">
    <property type="entry name" value="Jelly Rolls"/>
    <property type="match status" value="1"/>
</dbReference>
<comment type="similarity">
    <text evidence="1 2">Belongs to the pirin family.</text>
</comment>
<dbReference type="SUPFAM" id="SSF51182">
    <property type="entry name" value="RmlC-like cupins"/>
    <property type="match status" value="1"/>
</dbReference>
<sequence length="214" mass="23174">MTVEIRRGTSAFVEREPGRLSRHGFSFGPHYDPENLRLGPLVCHDDHLLARGRGFETHRHSGLVIVTYVVSGALDHDGPTGRVTVPAGSLAVLRTGPGVEHAEVAAVAQTRFVQAWLTDDDADDVTPSYEVLDPGTVSVEPLTGMRLEVRRLGDHETTTLPAAPRVHGYVARGALLRFSLAEPLAEGDAFRFVDEPAHEVTAAVPSTLLLWSFA</sequence>
<gene>
    <name evidence="4" type="ORF">GCM10023340_05090</name>
</gene>
<dbReference type="PANTHER" id="PTHR43212">
    <property type="entry name" value="QUERCETIN 2,3-DIOXYGENASE"/>
    <property type="match status" value="1"/>
</dbReference>
<evidence type="ECO:0000256" key="2">
    <source>
        <dbReference type="RuleBase" id="RU003457"/>
    </source>
</evidence>
<proteinExistence type="inferred from homology"/>
<evidence type="ECO:0000313" key="5">
    <source>
        <dbReference type="Proteomes" id="UP001500221"/>
    </source>
</evidence>
<dbReference type="Pfam" id="PF02678">
    <property type="entry name" value="Pirin"/>
    <property type="match status" value="1"/>
</dbReference>
<evidence type="ECO:0000256" key="1">
    <source>
        <dbReference type="ARBA" id="ARBA00008416"/>
    </source>
</evidence>
<reference evidence="5" key="1">
    <citation type="journal article" date="2019" name="Int. J. Syst. Evol. Microbiol.">
        <title>The Global Catalogue of Microorganisms (GCM) 10K type strain sequencing project: providing services to taxonomists for standard genome sequencing and annotation.</title>
        <authorList>
            <consortium name="The Broad Institute Genomics Platform"/>
            <consortium name="The Broad Institute Genome Sequencing Center for Infectious Disease"/>
            <person name="Wu L."/>
            <person name="Ma J."/>
        </authorList>
    </citation>
    <scope>NUCLEOTIDE SEQUENCE [LARGE SCALE GENOMIC DNA]</scope>
    <source>
        <strain evidence="5">JCM 18459</strain>
    </source>
</reference>
<name>A0ABP9P8I7_9ACTN</name>
<dbReference type="EMBL" id="BAABKG010000001">
    <property type="protein sequence ID" value="GAA5142126.1"/>
    <property type="molecule type" value="Genomic_DNA"/>
</dbReference>
<dbReference type="InterPro" id="IPR014710">
    <property type="entry name" value="RmlC-like_jellyroll"/>
</dbReference>
<evidence type="ECO:0000313" key="4">
    <source>
        <dbReference type="EMBL" id="GAA5142126.1"/>
    </source>
</evidence>
<keyword evidence="5" id="KW-1185">Reference proteome</keyword>
<protein>
    <submittedName>
        <fullName evidence="4">Pirin family protein</fullName>
    </submittedName>
</protein>
<evidence type="ECO:0000259" key="3">
    <source>
        <dbReference type="Pfam" id="PF02678"/>
    </source>
</evidence>
<dbReference type="PANTHER" id="PTHR43212:SF3">
    <property type="entry name" value="QUERCETIN 2,3-DIOXYGENASE"/>
    <property type="match status" value="1"/>
</dbReference>
<accession>A0ABP9P8I7</accession>
<dbReference type="InterPro" id="IPR011051">
    <property type="entry name" value="RmlC_Cupin_sf"/>
</dbReference>
<dbReference type="RefSeq" id="WP_345454218.1">
    <property type="nucleotide sequence ID" value="NZ_BAABKG010000001.1"/>
</dbReference>
<dbReference type="Proteomes" id="UP001500221">
    <property type="component" value="Unassembled WGS sequence"/>
</dbReference>
<organism evidence="4 5">
    <name type="scientific">Nocardioides marinquilinus</name>
    <dbReference type="NCBI Taxonomy" id="1210400"/>
    <lineage>
        <taxon>Bacteria</taxon>
        <taxon>Bacillati</taxon>
        <taxon>Actinomycetota</taxon>
        <taxon>Actinomycetes</taxon>
        <taxon>Propionibacteriales</taxon>
        <taxon>Nocardioidaceae</taxon>
        <taxon>Nocardioides</taxon>
    </lineage>
</organism>
<dbReference type="InterPro" id="IPR012093">
    <property type="entry name" value="Pirin"/>
</dbReference>
<dbReference type="InterPro" id="IPR003829">
    <property type="entry name" value="Pirin_N_dom"/>
</dbReference>